<evidence type="ECO:0000256" key="6">
    <source>
        <dbReference type="ARBA" id="ARBA00023136"/>
    </source>
</evidence>
<dbReference type="AlphaFoldDB" id="A0A9P4ITN7"/>
<comment type="caution">
    <text evidence="9">The sequence shown here is derived from an EMBL/GenBank/DDBJ whole genome shotgun (WGS) entry which is preliminary data.</text>
</comment>
<feature type="transmembrane region" description="Helical" evidence="7">
    <location>
        <begin position="55"/>
        <end position="76"/>
    </location>
</feature>
<feature type="region of interest" description="Disordered" evidence="8">
    <location>
        <begin position="324"/>
        <end position="430"/>
    </location>
</feature>
<keyword evidence="10" id="KW-1185">Reference proteome</keyword>
<dbReference type="EMBL" id="ML978121">
    <property type="protein sequence ID" value="KAF2104086.1"/>
    <property type="molecule type" value="Genomic_DNA"/>
</dbReference>
<dbReference type="OrthoDB" id="4096362at2759"/>
<comment type="similarity">
    <text evidence="2 7">Belongs to the DLT1 family.</text>
</comment>
<organism evidence="9 10">
    <name type="scientific">Rhizodiscina lignyota</name>
    <dbReference type="NCBI Taxonomy" id="1504668"/>
    <lineage>
        <taxon>Eukaryota</taxon>
        <taxon>Fungi</taxon>
        <taxon>Dikarya</taxon>
        <taxon>Ascomycota</taxon>
        <taxon>Pezizomycotina</taxon>
        <taxon>Dothideomycetes</taxon>
        <taxon>Pleosporomycetidae</taxon>
        <taxon>Aulographales</taxon>
        <taxon>Rhizodiscinaceae</taxon>
        <taxon>Rhizodiscina</taxon>
    </lineage>
</organism>
<proteinExistence type="inferred from homology"/>
<keyword evidence="6 7" id="KW-0472">Membrane</keyword>
<evidence type="ECO:0000256" key="1">
    <source>
        <dbReference type="ARBA" id="ARBA00002489"/>
    </source>
</evidence>
<evidence type="ECO:0000256" key="7">
    <source>
        <dbReference type="RuleBase" id="RU367100"/>
    </source>
</evidence>
<evidence type="ECO:0000313" key="10">
    <source>
        <dbReference type="Proteomes" id="UP000799772"/>
    </source>
</evidence>
<name>A0A9P4ITN7_9PEZI</name>
<comment type="subcellular location">
    <subcellularLocation>
        <location evidence="7">Membrane</location>
        <topology evidence="7">Multi-pass membrane protein</topology>
    </subcellularLocation>
</comment>
<dbReference type="GO" id="GO:0016020">
    <property type="term" value="C:membrane"/>
    <property type="evidence" value="ECO:0007669"/>
    <property type="project" value="UniProtKB-SubCell"/>
</dbReference>
<dbReference type="InterPro" id="IPR038869">
    <property type="entry name" value="DLT1"/>
</dbReference>
<dbReference type="PANTHER" id="PTHR40021:SF1">
    <property type="entry name" value="DEFECT AT LOW TEMPERATURE PROTEIN 1"/>
    <property type="match status" value="1"/>
</dbReference>
<dbReference type="PANTHER" id="PTHR40021">
    <property type="entry name" value="DEFECT AT LOW TEMPERATURE PROTEIN 1"/>
    <property type="match status" value="1"/>
</dbReference>
<dbReference type="Proteomes" id="UP000799772">
    <property type="component" value="Unassembled WGS sequence"/>
</dbReference>
<feature type="compositionally biased region" description="Low complexity" evidence="8">
    <location>
        <begin position="324"/>
        <end position="345"/>
    </location>
</feature>
<evidence type="ECO:0000256" key="4">
    <source>
        <dbReference type="ARBA" id="ARBA00022692"/>
    </source>
</evidence>
<keyword evidence="4 7" id="KW-0812">Transmembrane</keyword>
<evidence type="ECO:0000256" key="8">
    <source>
        <dbReference type="SAM" id="MobiDB-lite"/>
    </source>
</evidence>
<protein>
    <recommendedName>
        <fullName evidence="3 7">Defect at low temperature protein 1</fullName>
    </recommendedName>
</protein>
<feature type="transmembrane region" description="Helical" evidence="7">
    <location>
        <begin position="21"/>
        <end position="43"/>
    </location>
</feature>
<gene>
    <name evidence="7" type="primary">DLT1</name>
    <name evidence="9" type="ORF">NA57DRAFT_50933</name>
</gene>
<sequence length="430" mass="47355">MAGITKHLQAVRRVRIPYFRIWYSSTYTVLFAATVVFLAATPADLIYQSIRNDQIPNIFAVGGTTLVTALLALLVYSTRLYTNRSVLAAIPKPFIPIGHGEIGHNVRKLIVRELQRSALVAWDSRPRDTRNELQNDGDELVRWTTERIHQTARRHSHIHDAIIIPISTLNPPWGRIGHAGWSSPASNDLPDLQFSSVIRELPNLIEAKAVSLAPPDPTFAPTAAQQSAGIAPIPDERVVELLRRPLGLGLREYLARLANFNLINPPSLGGSFLKQYEYARFSTEALSEAQFRQLMATFAEVLASMTELDPVILVDILQAQGAFDSDSSSFAPSTSTSGSGSSDTGSVRRYQTPGPSSSGVRSPSMVTARTAPSRIRRASERTKTMVSAQSHVSDDSFTRTRLEQDEENDGDEESLRSTQSVMRHHSTASD</sequence>
<evidence type="ECO:0000256" key="3">
    <source>
        <dbReference type="ARBA" id="ARBA00021353"/>
    </source>
</evidence>
<accession>A0A9P4ITN7</accession>
<evidence type="ECO:0000313" key="9">
    <source>
        <dbReference type="EMBL" id="KAF2104086.1"/>
    </source>
</evidence>
<evidence type="ECO:0000256" key="2">
    <source>
        <dbReference type="ARBA" id="ARBA00005550"/>
    </source>
</evidence>
<comment type="function">
    <text evidence="1 7">Required for growth under high-pressure and low-temperature conditions.</text>
</comment>
<feature type="compositionally biased region" description="Basic and acidic residues" evidence="8">
    <location>
        <begin position="392"/>
        <end position="403"/>
    </location>
</feature>
<feature type="compositionally biased region" description="Low complexity" evidence="8">
    <location>
        <begin position="353"/>
        <end position="364"/>
    </location>
</feature>
<evidence type="ECO:0000256" key="5">
    <source>
        <dbReference type="ARBA" id="ARBA00022989"/>
    </source>
</evidence>
<keyword evidence="5 7" id="KW-1133">Transmembrane helix</keyword>
<reference evidence="9" key="1">
    <citation type="journal article" date="2020" name="Stud. Mycol.">
        <title>101 Dothideomycetes genomes: a test case for predicting lifestyles and emergence of pathogens.</title>
        <authorList>
            <person name="Haridas S."/>
            <person name="Albert R."/>
            <person name="Binder M."/>
            <person name="Bloem J."/>
            <person name="Labutti K."/>
            <person name="Salamov A."/>
            <person name="Andreopoulos B."/>
            <person name="Baker S."/>
            <person name="Barry K."/>
            <person name="Bills G."/>
            <person name="Bluhm B."/>
            <person name="Cannon C."/>
            <person name="Castanera R."/>
            <person name="Culley D."/>
            <person name="Daum C."/>
            <person name="Ezra D."/>
            <person name="Gonzalez J."/>
            <person name="Henrissat B."/>
            <person name="Kuo A."/>
            <person name="Liang C."/>
            <person name="Lipzen A."/>
            <person name="Lutzoni F."/>
            <person name="Magnuson J."/>
            <person name="Mondo S."/>
            <person name="Nolan M."/>
            <person name="Ohm R."/>
            <person name="Pangilinan J."/>
            <person name="Park H.-J."/>
            <person name="Ramirez L."/>
            <person name="Alfaro M."/>
            <person name="Sun H."/>
            <person name="Tritt A."/>
            <person name="Yoshinaga Y."/>
            <person name="Zwiers L.-H."/>
            <person name="Turgeon B."/>
            <person name="Goodwin S."/>
            <person name="Spatafora J."/>
            <person name="Crous P."/>
            <person name="Grigoriev I."/>
        </authorList>
    </citation>
    <scope>NUCLEOTIDE SEQUENCE</scope>
    <source>
        <strain evidence="9">CBS 133067</strain>
    </source>
</reference>